<organism evidence="1 2">
    <name type="scientific">Paraburkholderia fungorum</name>
    <dbReference type="NCBI Taxonomy" id="134537"/>
    <lineage>
        <taxon>Bacteria</taxon>
        <taxon>Pseudomonadati</taxon>
        <taxon>Pseudomonadota</taxon>
        <taxon>Betaproteobacteria</taxon>
        <taxon>Burkholderiales</taxon>
        <taxon>Burkholderiaceae</taxon>
        <taxon>Paraburkholderia</taxon>
    </lineage>
</organism>
<gene>
    <name evidence="1" type="ORF">SAMN05443245_5874</name>
</gene>
<evidence type="ECO:0000313" key="2">
    <source>
        <dbReference type="Proteomes" id="UP000183487"/>
    </source>
</evidence>
<keyword evidence="2" id="KW-1185">Reference proteome</keyword>
<protein>
    <submittedName>
        <fullName evidence="1">Uncharacterized protein</fullName>
    </submittedName>
</protein>
<accession>A0A1H1IY72</accession>
<proteinExistence type="predicted"/>
<dbReference type="RefSeq" id="WP_143026387.1">
    <property type="nucleotide sequence ID" value="NZ_FNKP01000002.1"/>
</dbReference>
<sequence>MNAQTTAVEVVTTSPVIAKYETMTPRALMKAAHKAAENWTQSSYDLGAVLSRIKTRIDGEKDKNFGYDSFGAFVDKELKIKVAQANNFVYVFRTLEKKGIPYEKVGKVSFSVLRAAVDALTIENMDEVVPQLETSTYKDAVENFKVVKDQAKADAGKKSAAAKKAKATPAADDAQDVTFTETTASGPGYSQSNIDAWAEQVTVPELAAMFNALNVNKLIAAFNASGKKEYKLVKLGTPGPKKGSTKTVAAA</sequence>
<dbReference type="AlphaFoldDB" id="A0A1H1IY72"/>
<dbReference type="EMBL" id="FNKP01000002">
    <property type="protein sequence ID" value="SDR42675.1"/>
    <property type="molecule type" value="Genomic_DNA"/>
</dbReference>
<evidence type="ECO:0000313" key="1">
    <source>
        <dbReference type="EMBL" id="SDR42675.1"/>
    </source>
</evidence>
<reference evidence="2" key="1">
    <citation type="submission" date="2016-10" db="EMBL/GenBank/DDBJ databases">
        <authorList>
            <person name="Varghese N."/>
        </authorList>
    </citation>
    <scope>NUCLEOTIDE SEQUENCE [LARGE SCALE GENOMIC DNA]</scope>
    <source>
        <strain evidence="2">GAS106B</strain>
    </source>
</reference>
<dbReference type="Proteomes" id="UP000183487">
    <property type="component" value="Unassembled WGS sequence"/>
</dbReference>
<dbReference type="OrthoDB" id="8478320at2"/>
<name>A0A1H1IY72_9BURK</name>